<dbReference type="SUPFAM" id="SSF53474">
    <property type="entry name" value="alpha/beta-Hydrolases"/>
    <property type="match status" value="1"/>
</dbReference>
<keyword evidence="4" id="KW-1185">Reference proteome</keyword>
<dbReference type="InterPro" id="IPR029058">
    <property type="entry name" value="AB_hydrolase_fold"/>
</dbReference>
<organism evidence="3 4">
    <name type="scientific">Phialocephala subalpina</name>
    <dbReference type="NCBI Taxonomy" id="576137"/>
    <lineage>
        <taxon>Eukaryota</taxon>
        <taxon>Fungi</taxon>
        <taxon>Dikarya</taxon>
        <taxon>Ascomycota</taxon>
        <taxon>Pezizomycotina</taxon>
        <taxon>Leotiomycetes</taxon>
        <taxon>Helotiales</taxon>
        <taxon>Mollisiaceae</taxon>
        <taxon>Phialocephala</taxon>
        <taxon>Phialocephala fortinii species complex</taxon>
    </lineage>
</organism>
<feature type="region of interest" description="Disordered" evidence="1">
    <location>
        <begin position="1"/>
        <end position="20"/>
    </location>
</feature>
<evidence type="ECO:0000256" key="1">
    <source>
        <dbReference type="SAM" id="MobiDB-lite"/>
    </source>
</evidence>
<feature type="domain" description="AB hydrolase-1" evidence="2">
    <location>
        <begin position="124"/>
        <end position="411"/>
    </location>
</feature>
<dbReference type="OrthoDB" id="190201at2759"/>
<gene>
    <name evidence="3" type="ORF">PAC_14166</name>
</gene>
<dbReference type="InterPro" id="IPR000073">
    <property type="entry name" value="AB_hydrolase_1"/>
</dbReference>
<proteinExistence type="predicted"/>
<evidence type="ECO:0000313" key="3">
    <source>
        <dbReference type="EMBL" id="CZR64268.1"/>
    </source>
</evidence>
<dbReference type="AlphaFoldDB" id="A0A1L7XGY7"/>
<name>A0A1L7XGY7_9HELO</name>
<feature type="compositionally biased region" description="Basic residues" evidence="1">
    <location>
        <begin position="1"/>
        <end position="11"/>
    </location>
</feature>
<evidence type="ECO:0000259" key="2">
    <source>
        <dbReference type="Pfam" id="PF12697"/>
    </source>
</evidence>
<dbReference type="EMBL" id="FJOG01000026">
    <property type="protein sequence ID" value="CZR64268.1"/>
    <property type="molecule type" value="Genomic_DNA"/>
</dbReference>
<reference evidence="3 4" key="1">
    <citation type="submission" date="2016-03" db="EMBL/GenBank/DDBJ databases">
        <authorList>
            <person name="Ploux O."/>
        </authorList>
    </citation>
    <scope>NUCLEOTIDE SEQUENCE [LARGE SCALE GENOMIC DNA]</scope>
    <source>
        <strain evidence="3 4">UAMH 11012</strain>
    </source>
</reference>
<dbReference type="Gene3D" id="3.40.50.1820">
    <property type="entry name" value="alpha/beta hydrolase"/>
    <property type="match status" value="1"/>
</dbReference>
<dbReference type="Pfam" id="PF12697">
    <property type="entry name" value="Abhydrolase_6"/>
    <property type="match status" value="1"/>
</dbReference>
<accession>A0A1L7XGY7</accession>
<sequence>MFAPQQHHRKQRETCKREWRERQNRRHYKLSLNMKTALIFILSACAGKNLIVDAQALPSNSLLVPPPATCTDVVIPVTASAENVVFPVTTPISYIKVGGTYNISARYCKPANNLHSRRNTLQFLVHGITFTKSYWSGLGDPSITQGAGAPYGGQNYSWISYASNEGYPTLAIDRLGNGLSDHPDPLTVLGTPLQTEIVHQLIVKARAGTLPSANGKAFNSVIYVGHSYGSFIGNYLNVQYPNDANATILTGVTSSENFPFVDAYLPDLVPAATANPVKWGNLPSGYLTLRNVSDYGKGFWYPPFFDSALEQLDFATRGPGAYSEFGSVVLPLEVAGKYTGPVFDITGQHDAIFCPLPDPASSTKPYTTYDCGPSQGGILSQTGKLYPNASYKYYAPKNSGHLWQLHYDAFATFG</sequence>
<dbReference type="Proteomes" id="UP000184330">
    <property type="component" value="Unassembled WGS sequence"/>
</dbReference>
<protein>
    <recommendedName>
        <fullName evidence="2">AB hydrolase-1 domain-containing protein</fullName>
    </recommendedName>
</protein>
<evidence type="ECO:0000313" key="4">
    <source>
        <dbReference type="Proteomes" id="UP000184330"/>
    </source>
</evidence>